<gene>
    <name evidence="3" type="ORF">H4075_21130</name>
</gene>
<feature type="region of interest" description="Disordered" evidence="1">
    <location>
        <begin position="1"/>
        <end position="22"/>
    </location>
</feature>
<dbReference type="Proteomes" id="UP000515344">
    <property type="component" value="Chromosome"/>
</dbReference>
<evidence type="ECO:0000256" key="2">
    <source>
        <dbReference type="SAM" id="Phobius"/>
    </source>
</evidence>
<keyword evidence="2" id="KW-1133">Transmembrane helix</keyword>
<evidence type="ECO:0000313" key="4">
    <source>
        <dbReference type="Proteomes" id="UP000515344"/>
    </source>
</evidence>
<protein>
    <submittedName>
        <fullName evidence="3">Uncharacterized protein</fullName>
    </submittedName>
</protein>
<feature type="compositionally biased region" description="Polar residues" evidence="1">
    <location>
        <begin position="8"/>
        <end position="20"/>
    </location>
</feature>
<dbReference type="RefSeq" id="WP_182802810.1">
    <property type="nucleotide sequence ID" value="NZ_CP060007.1"/>
</dbReference>
<dbReference type="EMBL" id="CP060007">
    <property type="protein sequence ID" value="QNA44529.1"/>
    <property type="molecule type" value="Genomic_DNA"/>
</dbReference>
<sequence length="304" mass="35648">MAEEIMINESNEQQLNNPSTEPIVPAAETSEIINPTSEIKDMEVHHHAHAAHGKKSWKTYFWEFLMLFLAVFCGFLAEYQLEHKIERDREKEYAKALYDEFYADSIVFANKISGRLGKEKDCDYLVSYIRDSSLTNLPRDFYPAYTVVMYLITSYTFEPKDGILNQLKGSGSLRYFKSASLQKLFGEIAVYINNVRDRNDQEYQFFASPIKQFSLKHYDFNWMNELRKTDETGYNMALIARYRTGNTNIKADILNLASFDRSEAINMILFYKQMLVSTRTLAMKDYMTANQKLLQELRKEYHLE</sequence>
<name>A0A7G5XGC6_9BACT</name>
<feature type="transmembrane region" description="Helical" evidence="2">
    <location>
        <begin position="60"/>
        <end position="81"/>
    </location>
</feature>
<reference evidence="4" key="1">
    <citation type="submission" date="2020-08" db="EMBL/GenBank/DDBJ databases">
        <title>Lacibacter sp. S13-6-6 genome sequencing.</title>
        <authorList>
            <person name="Jin L."/>
        </authorList>
    </citation>
    <scope>NUCLEOTIDE SEQUENCE [LARGE SCALE GENOMIC DNA]</scope>
    <source>
        <strain evidence="4">S13-6-6</strain>
    </source>
</reference>
<keyword evidence="2" id="KW-0812">Transmembrane</keyword>
<dbReference type="AlphaFoldDB" id="A0A7G5XGC6"/>
<evidence type="ECO:0000313" key="3">
    <source>
        <dbReference type="EMBL" id="QNA44529.1"/>
    </source>
</evidence>
<evidence type="ECO:0000256" key="1">
    <source>
        <dbReference type="SAM" id="MobiDB-lite"/>
    </source>
</evidence>
<accession>A0A7G5XGC6</accession>
<keyword evidence="4" id="KW-1185">Reference proteome</keyword>
<organism evidence="3 4">
    <name type="scientific">Lacibacter sediminis</name>
    <dbReference type="NCBI Taxonomy" id="2760713"/>
    <lineage>
        <taxon>Bacteria</taxon>
        <taxon>Pseudomonadati</taxon>
        <taxon>Bacteroidota</taxon>
        <taxon>Chitinophagia</taxon>
        <taxon>Chitinophagales</taxon>
        <taxon>Chitinophagaceae</taxon>
        <taxon>Lacibacter</taxon>
    </lineage>
</organism>
<keyword evidence="2" id="KW-0472">Membrane</keyword>
<dbReference type="KEGG" id="lacs:H4075_21130"/>
<proteinExistence type="predicted"/>